<dbReference type="Proteomes" id="UP001066276">
    <property type="component" value="Chromosome 1_1"/>
</dbReference>
<feature type="region of interest" description="Disordered" evidence="1">
    <location>
        <begin position="1"/>
        <end position="143"/>
    </location>
</feature>
<protein>
    <submittedName>
        <fullName evidence="2">Uncharacterized protein</fullName>
    </submittedName>
</protein>
<organism evidence="2 3">
    <name type="scientific">Pleurodeles waltl</name>
    <name type="common">Iberian ribbed newt</name>
    <dbReference type="NCBI Taxonomy" id="8319"/>
    <lineage>
        <taxon>Eukaryota</taxon>
        <taxon>Metazoa</taxon>
        <taxon>Chordata</taxon>
        <taxon>Craniata</taxon>
        <taxon>Vertebrata</taxon>
        <taxon>Euteleostomi</taxon>
        <taxon>Amphibia</taxon>
        <taxon>Batrachia</taxon>
        <taxon>Caudata</taxon>
        <taxon>Salamandroidea</taxon>
        <taxon>Salamandridae</taxon>
        <taxon>Pleurodelinae</taxon>
        <taxon>Pleurodeles</taxon>
    </lineage>
</organism>
<gene>
    <name evidence="2" type="ORF">NDU88_002634</name>
</gene>
<keyword evidence="3" id="KW-1185">Reference proteome</keyword>
<evidence type="ECO:0000313" key="3">
    <source>
        <dbReference type="Proteomes" id="UP001066276"/>
    </source>
</evidence>
<dbReference type="EMBL" id="JANPWB010000001">
    <property type="protein sequence ID" value="KAJ1215024.1"/>
    <property type="molecule type" value="Genomic_DNA"/>
</dbReference>
<proteinExistence type="predicted"/>
<sequence>MQVRSWHPPGLSQARRCPPKQAASVAKGPKAQKGAPPPARGHGSPKGHPTAQAPNLREPRPDRPPDRLSHTLSLPAVHSCRERPQSLTSPRRKSARGAEGSSRPGPVEPDHSAALGRPRNAPLVSGAPGEAPPGPPQPPTSTG</sequence>
<feature type="compositionally biased region" description="Pro residues" evidence="1">
    <location>
        <begin position="130"/>
        <end position="143"/>
    </location>
</feature>
<accession>A0AAV7WP49</accession>
<feature type="compositionally biased region" description="Basic and acidic residues" evidence="1">
    <location>
        <begin position="57"/>
        <end position="69"/>
    </location>
</feature>
<evidence type="ECO:0000313" key="2">
    <source>
        <dbReference type="EMBL" id="KAJ1215024.1"/>
    </source>
</evidence>
<comment type="caution">
    <text evidence="2">The sequence shown here is derived from an EMBL/GenBank/DDBJ whole genome shotgun (WGS) entry which is preliminary data.</text>
</comment>
<evidence type="ECO:0000256" key="1">
    <source>
        <dbReference type="SAM" id="MobiDB-lite"/>
    </source>
</evidence>
<dbReference type="AlphaFoldDB" id="A0AAV7WP49"/>
<name>A0AAV7WP49_PLEWA</name>
<reference evidence="2" key="1">
    <citation type="journal article" date="2022" name="bioRxiv">
        <title>Sequencing and chromosome-scale assembly of the giantPleurodeles waltlgenome.</title>
        <authorList>
            <person name="Brown T."/>
            <person name="Elewa A."/>
            <person name="Iarovenko S."/>
            <person name="Subramanian E."/>
            <person name="Araus A.J."/>
            <person name="Petzold A."/>
            <person name="Susuki M."/>
            <person name="Suzuki K.-i.T."/>
            <person name="Hayashi T."/>
            <person name="Toyoda A."/>
            <person name="Oliveira C."/>
            <person name="Osipova E."/>
            <person name="Leigh N.D."/>
            <person name="Simon A."/>
            <person name="Yun M.H."/>
        </authorList>
    </citation>
    <scope>NUCLEOTIDE SEQUENCE</scope>
    <source>
        <strain evidence="2">20211129_DDA</strain>
        <tissue evidence="2">Liver</tissue>
    </source>
</reference>